<evidence type="ECO:0000313" key="6">
    <source>
        <dbReference type="EMBL" id="CAB4867782.1"/>
    </source>
</evidence>
<dbReference type="EMBL" id="CAEZYJ010000095">
    <property type="protein sequence ID" value="CAB4722308.1"/>
    <property type="molecule type" value="Genomic_DNA"/>
</dbReference>
<evidence type="ECO:0000313" key="3">
    <source>
        <dbReference type="EMBL" id="CAB4681824.1"/>
    </source>
</evidence>
<accession>A0A6J6GDP3</accession>
<proteinExistence type="predicted"/>
<dbReference type="EMBL" id="CAEZZS010000031">
    <property type="protein sequence ID" value="CAB4777767.1"/>
    <property type="molecule type" value="Genomic_DNA"/>
</dbReference>
<organism evidence="2">
    <name type="scientific">freshwater metagenome</name>
    <dbReference type="NCBI Taxonomy" id="449393"/>
    <lineage>
        <taxon>unclassified sequences</taxon>
        <taxon>metagenomes</taxon>
        <taxon>ecological metagenomes</taxon>
    </lineage>
</organism>
<dbReference type="EMBL" id="CAFBLI010000050">
    <property type="protein sequence ID" value="CAB4867782.1"/>
    <property type="molecule type" value="Genomic_DNA"/>
</dbReference>
<dbReference type="AlphaFoldDB" id="A0A6J6GDP3"/>
<gene>
    <name evidence="2" type="ORF">UFOPK1811_00678</name>
    <name evidence="3" type="ORF">UFOPK2360_00615</name>
    <name evidence="4" type="ORF">UFOPK2659_00732</name>
    <name evidence="5" type="ORF">UFOPK2922_00780</name>
    <name evidence="6" type="ORF">UFOPK3306_00766</name>
    <name evidence="7" type="ORF">UFOPK4209_00801</name>
</gene>
<dbReference type="EMBL" id="CAEZUJ010000020">
    <property type="protein sequence ID" value="CAB4599406.1"/>
    <property type="molecule type" value="Genomic_DNA"/>
</dbReference>
<evidence type="ECO:0000313" key="2">
    <source>
        <dbReference type="EMBL" id="CAB4599406.1"/>
    </source>
</evidence>
<dbReference type="EMBL" id="CAEZXH010000028">
    <property type="protein sequence ID" value="CAB4681824.1"/>
    <property type="molecule type" value="Genomic_DNA"/>
</dbReference>
<evidence type="ECO:0000313" key="4">
    <source>
        <dbReference type="EMBL" id="CAB4722308.1"/>
    </source>
</evidence>
<dbReference type="EMBL" id="CAFBPY010000123">
    <property type="protein sequence ID" value="CAB5038888.1"/>
    <property type="molecule type" value="Genomic_DNA"/>
</dbReference>
<evidence type="ECO:0000313" key="7">
    <source>
        <dbReference type="EMBL" id="CAB5038888.1"/>
    </source>
</evidence>
<keyword evidence="1" id="KW-0472">Membrane</keyword>
<protein>
    <submittedName>
        <fullName evidence="2">Unannotated protein</fullName>
    </submittedName>
</protein>
<keyword evidence="1" id="KW-1133">Transmembrane helix</keyword>
<reference evidence="2" key="1">
    <citation type="submission" date="2020-05" db="EMBL/GenBank/DDBJ databases">
        <authorList>
            <person name="Chiriac C."/>
            <person name="Salcher M."/>
            <person name="Ghai R."/>
            <person name="Kavagutti S V."/>
        </authorList>
    </citation>
    <scope>NUCLEOTIDE SEQUENCE</scope>
</reference>
<name>A0A6J6GDP3_9ZZZZ</name>
<evidence type="ECO:0000256" key="1">
    <source>
        <dbReference type="SAM" id="Phobius"/>
    </source>
</evidence>
<evidence type="ECO:0000313" key="5">
    <source>
        <dbReference type="EMBL" id="CAB4777767.1"/>
    </source>
</evidence>
<keyword evidence="1" id="KW-0812">Transmembrane</keyword>
<feature type="transmembrane region" description="Helical" evidence="1">
    <location>
        <begin position="12"/>
        <end position="33"/>
    </location>
</feature>
<sequence length="39" mass="4329">MILFSEGRELPAPPLAFGLIGFGILSLLLYLAMRIDKDH</sequence>